<protein>
    <submittedName>
        <fullName evidence="1">Uncharacterized protein</fullName>
    </submittedName>
</protein>
<feature type="non-terminal residue" evidence="1">
    <location>
        <position position="1"/>
    </location>
</feature>
<proteinExistence type="predicted"/>
<keyword evidence="2" id="KW-1185">Reference proteome</keyword>
<dbReference type="RefSeq" id="WP_349214941.1">
    <property type="nucleotide sequence ID" value="NZ_JBBMFA010000058.1"/>
</dbReference>
<sequence>PLGVASILGLCPLLKNHQLRWWVTITSKLLQTKSFQIQIKKKPRKQCLRGFVVEMRGIEPLTS</sequence>
<organism evidence="1 2">
    <name type="scientific">Ruthenibacterium intestinale</name>
    <dbReference type="NCBI Taxonomy" id="3133163"/>
    <lineage>
        <taxon>Bacteria</taxon>
        <taxon>Bacillati</taxon>
        <taxon>Bacillota</taxon>
        <taxon>Clostridia</taxon>
        <taxon>Eubacteriales</taxon>
        <taxon>Oscillospiraceae</taxon>
        <taxon>Ruthenibacterium</taxon>
    </lineage>
</organism>
<reference evidence="1 2" key="1">
    <citation type="submission" date="2024-03" db="EMBL/GenBank/DDBJ databases">
        <title>Human intestinal bacterial collection.</title>
        <authorList>
            <person name="Pauvert C."/>
            <person name="Hitch T.C.A."/>
            <person name="Clavel T."/>
        </authorList>
    </citation>
    <scope>NUCLEOTIDE SEQUENCE [LARGE SCALE GENOMIC DNA]</scope>
    <source>
        <strain evidence="1 2">CLA-JM-H11</strain>
    </source>
</reference>
<name>A0ABV1GCE5_9FIRM</name>
<dbReference type="Proteomes" id="UP001477672">
    <property type="component" value="Unassembled WGS sequence"/>
</dbReference>
<evidence type="ECO:0000313" key="1">
    <source>
        <dbReference type="EMBL" id="MEQ2519506.1"/>
    </source>
</evidence>
<gene>
    <name evidence="1" type="ORF">WMO24_03535</name>
</gene>
<dbReference type="EMBL" id="JBBMFA010000058">
    <property type="protein sequence ID" value="MEQ2519506.1"/>
    <property type="molecule type" value="Genomic_DNA"/>
</dbReference>
<comment type="caution">
    <text evidence="1">The sequence shown here is derived from an EMBL/GenBank/DDBJ whole genome shotgun (WGS) entry which is preliminary data.</text>
</comment>
<accession>A0ABV1GCE5</accession>
<evidence type="ECO:0000313" key="2">
    <source>
        <dbReference type="Proteomes" id="UP001477672"/>
    </source>
</evidence>